<gene>
    <name evidence="2" type="ORF">SAMN05421872_102398</name>
</gene>
<accession>A0A1G6LYJ4</accession>
<dbReference type="Pfam" id="PF13191">
    <property type="entry name" value="AAA_16"/>
    <property type="match status" value="1"/>
</dbReference>
<dbReference type="AlphaFoldDB" id="A0A1G6LYJ4"/>
<protein>
    <submittedName>
        <fullName evidence="2">AAA ATPase domain-containing protein</fullName>
    </submittedName>
</protein>
<dbReference type="RefSeq" id="WP_170866945.1">
    <property type="nucleotide sequence ID" value="NZ_FMZM01000002.1"/>
</dbReference>
<reference evidence="3" key="1">
    <citation type="submission" date="2016-10" db="EMBL/GenBank/DDBJ databases">
        <authorList>
            <person name="Varghese N."/>
            <person name="Submissions S."/>
        </authorList>
    </citation>
    <scope>NUCLEOTIDE SEQUENCE [LARGE SCALE GENOMIC DNA]</scope>
    <source>
        <strain evidence="3">CGMCC 4.6858</strain>
    </source>
</reference>
<dbReference type="STRING" id="1045774.SAMN05421872_102398"/>
<evidence type="ECO:0000259" key="1">
    <source>
        <dbReference type="Pfam" id="PF13191"/>
    </source>
</evidence>
<feature type="domain" description="Orc1-like AAA ATPase" evidence="1">
    <location>
        <begin position="18"/>
        <end position="198"/>
    </location>
</feature>
<sequence>MSHPLPSPYTPGETPPVLVGRGAQLADAQADLALLATYGRFLGRVRVHVGSRGVGKTSLLKAVRDEATRAGAVVAWVTARGDESLVAGLVAALARSLDGIGVDVTRRSRLRDRLQSLSLELGAGPASAGVELDVSPAPAPGAGAASAAFGDFVTLAAAAARERGSAGLCLLVDEIQAAPREDLRTLAYAWQELQQASPEPSAVVIAAGLPNTPDVLTAAVTFSERFAFRTLERLDDADAAEVLEAPAREHRVDWHAGLLAEVVGLAQGYPYFLQLYGDAVWREAAPAEGDTLGPDLLDRTRARVDEELATMFRARWVKATPGEQRVLTGMAELAGPAEADVRRGEVADHLGVTSNDLSVPRRGLLDKGLIEVAGRGALRFTVPGFAAWVRQETGG</sequence>
<dbReference type="Gene3D" id="3.40.50.300">
    <property type="entry name" value="P-loop containing nucleotide triphosphate hydrolases"/>
    <property type="match status" value="1"/>
</dbReference>
<dbReference type="SUPFAM" id="SSF52540">
    <property type="entry name" value="P-loop containing nucleoside triphosphate hydrolases"/>
    <property type="match status" value="1"/>
</dbReference>
<evidence type="ECO:0000313" key="2">
    <source>
        <dbReference type="EMBL" id="SDC48300.1"/>
    </source>
</evidence>
<proteinExistence type="predicted"/>
<dbReference type="EMBL" id="FMZM01000002">
    <property type="protein sequence ID" value="SDC48300.1"/>
    <property type="molecule type" value="Genomic_DNA"/>
</dbReference>
<evidence type="ECO:0000313" key="3">
    <source>
        <dbReference type="Proteomes" id="UP000199034"/>
    </source>
</evidence>
<dbReference type="Proteomes" id="UP000199034">
    <property type="component" value="Unassembled WGS sequence"/>
</dbReference>
<dbReference type="InterPro" id="IPR041664">
    <property type="entry name" value="AAA_16"/>
</dbReference>
<dbReference type="PANTHER" id="PTHR34301">
    <property type="entry name" value="DNA-BINDING PROTEIN-RELATED"/>
    <property type="match status" value="1"/>
</dbReference>
<keyword evidence="3" id="KW-1185">Reference proteome</keyword>
<dbReference type="InterPro" id="IPR027417">
    <property type="entry name" value="P-loop_NTPase"/>
</dbReference>
<dbReference type="PANTHER" id="PTHR34301:SF8">
    <property type="entry name" value="ATPASE DOMAIN-CONTAINING PROTEIN"/>
    <property type="match status" value="1"/>
</dbReference>
<organism evidence="2 3">
    <name type="scientific">Nocardioides lianchengensis</name>
    <dbReference type="NCBI Taxonomy" id="1045774"/>
    <lineage>
        <taxon>Bacteria</taxon>
        <taxon>Bacillati</taxon>
        <taxon>Actinomycetota</taxon>
        <taxon>Actinomycetes</taxon>
        <taxon>Propionibacteriales</taxon>
        <taxon>Nocardioidaceae</taxon>
        <taxon>Nocardioides</taxon>
    </lineage>
</organism>
<name>A0A1G6LYJ4_9ACTN</name>